<dbReference type="Gene3D" id="3.40.630.30">
    <property type="match status" value="1"/>
</dbReference>
<sequence>MLFFSTARHPLVFRKLSECPELLPIAARWAEEEWGYIRNKGLDYRMEVLTALKEETYIGTFNGQPVAMFALFNDPAEVSEKKFKPFHSYELMYVYVDKDYRSLGFGKQIVQKAKEIARTSNVESIVLDTLKPSLNGFYKNHGAEVVCEGGLFSHPTDVLLLRA</sequence>
<evidence type="ECO:0000259" key="1">
    <source>
        <dbReference type="PROSITE" id="PS51186"/>
    </source>
</evidence>
<dbReference type="SUPFAM" id="SSF55729">
    <property type="entry name" value="Acyl-CoA N-acyltransferases (Nat)"/>
    <property type="match status" value="1"/>
</dbReference>
<dbReference type="RefSeq" id="WP_058515737.1">
    <property type="nucleotide sequence ID" value="NZ_CAAAIH010000001.1"/>
</dbReference>
<comment type="caution">
    <text evidence="2">The sequence shown here is derived from an EMBL/GenBank/DDBJ whole genome shotgun (WGS) entry which is preliminary data.</text>
</comment>
<dbReference type="Proteomes" id="UP000054703">
    <property type="component" value="Unassembled WGS sequence"/>
</dbReference>
<keyword evidence="2" id="KW-0012">Acyltransferase</keyword>
<evidence type="ECO:0000313" key="2">
    <source>
        <dbReference type="EMBL" id="KTD53441.1"/>
    </source>
</evidence>
<reference evidence="2 3" key="1">
    <citation type="submission" date="2015-11" db="EMBL/GenBank/DDBJ databases">
        <title>Genomic analysis of 38 Legionella species identifies large and diverse effector repertoires.</title>
        <authorList>
            <person name="Burstein D."/>
            <person name="Amaro F."/>
            <person name="Zusman T."/>
            <person name="Lifshitz Z."/>
            <person name="Cohen O."/>
            <person name="Gilbert J.A."/>
            <person name="Pupko T."/>
            <person name="Shuman H.A."/>
            <person name="Segal G."/>
        </authorList>
    </citation>
    <scope>NUCLEOTIDE SEQUENCE [LARGE SCALE GENOMIC DNA]</scope>
    <source>
        <strain evidence="2 3">SC-63-C7</strain>
    </source>
</reference>
<dbReference type="AlphaFoldDB" id="A0A0W0Y906"/>
<evidence type="ECO:0000313" key="3">
    <source>
        <dbReference type="Proteomes" id="UP000054703"/>
    </source>
</evidence>
<dbReference type="InterPro" id="IPR016181">
    <property type="entry name" value="Acyl_CoA_acyltransferase"/>
</dbReference>
<keyword evidence="3" id="KW-1185">Reference proteome</keyword>
<name>A0A0W0Y906_9GAMM</name>
<dbReference type="CDD" id="cd04301">
    <property type="entry name" value="NAT_SF"/>
    <property type="match status" value="1"/>
</dbReference>
<proteinExistence type="predicted"/>
<accession>A0A0W0Y906</accession>
<dbReference type="Pfam" id="PF00583">
    <property type="entry name" value="Acetyltransf_1"/>
    <property type="match status" value="1"/>
</dbReference>
<dbReference type="InterPro" id="IPR000182">
    <property type="entry name" value="GNAT_dom"/>
</dbReference>
<dbReference type="PATRIC" id="fig|45074.5.peg.4136"/>
<dbReference type="STRING" id="45074.Lsan_3851"/>
<organism evidence="2 3">
    <name type="scientific">Legionella santicrucis</name>
    <dbReference type="NCBI Taxonomy" id="45074"/>
    <lineage>
        <taxon>Bacteria</taxon>
        <taxon>Pseudomonadati</taxon>
        <taxon>Pseudomonadota</taxon>
        <taxon>Gammaproteobacteria</taxon>
        <taxon>Legionellales</taxon>
        <taxon>Legionellaceae</taxon>
        <taxon>Legionella</taxon>
    </lineage>
</organism>
<protein>
    <submittedName>
        <fullName evidence="2">Putative Acyl-CoA N-acyltransferase</fullName>
    </submittedName>
</protein>
<dbReference type="GO" id="GO:0016747">
    <property type="term" value="F:acyltransferase activity, transferring groups other than amino-acyl groups"/>
    <property type="evidence" value="ECO:0007669"/>
    <property type="project" value="InterPro"/>
</dbReference>
<keyword evidence="2" id="KW-0808">Transferase</keyword>
<dbReference type="PROSITE" id="PS51186">
    <property type="entry name" value="GNAT"/>
    <property type="match status" value="1"/>
</dbReference>
<dbReference type="EMBL" id="LNYU01000091">
    <property type="protein sequence ID" value="KTD53441.1"/>
    <property type="molecule type" value="Genomic_DNA"/>
</dbReference>
<feature type="domain" description="N-acetyltransferase" evidence="1">
    <location>
        <begin position="11"/>
        <end position="163"/>
    </location>
</feature>
<dbReference type="OrthoDB" id="5867071at2"/>
<gene>
    <name evidence="2" type="ORF">Lsan_3851</name>
</gene>